<protein>
    <recommendedName>
        <fullName evidence="1">Putative plant transposon protein domain-containing protein</fullName>
    </recommendedName>
</protein>
<dbReference type="Proteomes" id="UP001341840">
    <property type="component" value="Unassembled WGS sequence"/>
</dbReference>
<dbReference type="InterPro" id="IPR046796">
    <property type="entry name" value="Transposase_32_dom"/>
</dbReference>
<evidence type="ECO:0000313" key="3">
    <source>
        <dbReference type="Proteomes" id="UP001341840"/>
    </source>
</evidence>
<accession>A0ABU6VS15</accession>
<sequence>MYDPVVPINVSLVREFYANRDQKNQQEVYMRGRKIPCNYRDIKGVLRIPRLEGKNEFKEFGEDYNNDNLDLDELVVCNLMPTRHETTLGVDHIMIICALMKGISISLPGIMVTAMNEDPTKSKKQLLPFPMFITKWAEKVGVPAYPGDEILNVPKVQQFFPYGLWKEEKDTVE</sequence>
<keyword evidence="3" id="KW-1185">Reference proteome</keyword>
<evidence type="ECO:0000259" key="1">
    <source>
        <dbReference type="Pfam" id="PF20167"/>
    </source>
</evidence>
<gene>
    <name evidence="2" type="ORF">PIB30_087128</name>
</gene>
<name>A0ABU6VS15_9FABA</name>
<evidence type="ECO:0000313" key="2">
    <source>
        <dbReference type="EMBL" id="MED6176329.1"/>
    </source>
</evidence>
<reference evidence="2 3" key="1">
    <citation type="journal article" date="2023" name="Plants (Basel)">
        <title>Bridging the Gap: Combining Genomics and Transcriptomics Approaches to Understand Stylosanthes scabra, an Orphan Legume from the Brazilian Caatinga.</title>
        <authorList>
            <person name="Ferreira-Neto J.R.C."/>
            <person name="da Silva M.D."/>
            <person name="Binneck E."/>
            <person name="de Melo N.F."/>
            <person name="da Silva R.H."/>
            <person name="de Melo A.L.T.M."/>
            <person name="Pandolfi V."/>
            <person name="Bustamante F.O."/>
            <person name="Brasileiro-Vidal A.C."/>
            <person name="Benko-Iseppon A.M."/>
        </authorList>
    </citation>
    <scope>NUCLEOTIDE SEQUENCE [LARGE SCALE GENOMIC DNA]</scope>
    <source>
        <tissue evidence="2">Leaves</tissue>
    </source>
</reference>
<comment type="caution">
    <text evidence="2">The sequence shown here is derived from an EMBL/GenBank/DDBJ whole genome shotgun (WGS) entry which is preliminary data.</text>
</comment>
<dbReference type="Pfam" id="PF20167">
    <property type="entry name" value="Transposase_32"/>
    <property type="match status" value="1"/>
</dbReference>
<feature type="domain" description="Putative plant transposon protein" evidence="1">
    <location>
        <begin position="5"/>
        <end position="143"/>
    </location>
</feature>
<organism evidence="2 3">
    <name type="scientific">Stylosanthes scabra</name>
    <dbReference type="NCBI Taxonomy" id="79078"/>
    <lineage>
        <taxon>Eukaryota</taxon>
        <taxon>Viridiplantae</taxon>
        <taxon>Streptophyta</taxon>
        <taxon>Embryophyta</taxon>
        <taxon>Tracheophyta</taxon>
        <taxon>Spermatophyta</taxon>
        <taxon>Magnoliopsida</taxon>
        <taxon>eudicotyledons</taxon>
        <taxon>Gunneridae</taxon>
        <taxon>Pentapetalae</taxon>
        <taxon>rosids</taxon>
        <taxon>fabids</taxon>
        <taxon>Fabales</taxon>
        <taxon>Fabaceae</taxon>
        <taxon>Papilionoideae</taxon>
        <taxon>50 kb inversion clade</taxon>
        <taxon>dalbergioids sensu lato</taxon>
        <taxon>Dalbergieae</taxon>
        <taxon>Pterocarpus clade</taxon>
        <taxon>Stylosanthes</taxon>
    </lineage>
</organism>
<proteinExistence type="predicted"/>
<dbReference type="EMBL" id="JASCZI010152556">
    <property type="protein sequence ID" value="MED6176329.1"/>
    <property type="molecule type" value="Genomic_DNA"/>
</dbReference>